<dbReference type="AlphaFoldDB" id="A4QM91"/>
<evidence type="ECO:0000313" key="1">
    <source>
        <dbReference type="EMBL" id="ABP35428.1"/>
    </source>
</evidence>
<accession>A4QM91</accession>
<sequence>MGTPNNNGIYYPYIGVVYPVITRNFNYFFSFPTNSILLSRAINMRGPSHGVCVRTIQSLDSWL</sequence>
<name>A4QM91_PINKO</name>
<proteinExistence type="predicted"/>
<organism evidence="1">
    <name type="scientific">Pinus koraiensis</name>
    <name type="common">Korean pine</name>
    <dbReference type="NCBI Taxonomy" id="88728"/>
    <lineage>
        <taxon>Eukaryota</taxon>
        <taxon>Viridiplantae</taxon>
        <taxon>Streptophyta</taxon>
        <taxon>Embryophyta</taxon>
        <taxon>Tracheophyta</taxon>
        <taxon>Spermatophyta</taxon>
        <taxon>Pinopsida</taxon>
        <taxon>Pinidae</taxon>
        <taxon>Conifers I</taxon>
        <taxon>Pinales</taxon>
        <taxon>Pinaceae</taxon>
        <taxon>Pinus</taxon>
        <taxon>Pinus subgen. Strobus</taxon>
    </lineage>
</organism>
<geneLocation type="chloroplast" evidence="1"/>
<dbReference type="EMBL" id="AY228468">
    <property type="protein sequence ID" value="ABP35428.1"/>
    <property type="molecule type" value="Genomic_DNA"/>
</dbReference>
<protein>
    <submittedName>
        <fullName evidence="1">ORF63d</fullName>
    </submittedName>
</protein>
<keyword evidence="1" id="KW-0934">Plastid</keyword>
<dbReference type="GeneID" id="5048544"/>
<reference evidence="1" key="1">
    <citation type="submission" date="2007-04" db="EMBL/GenBank/DDBJ databases">
        <authorList>
            <person name="Noh E.W."/>
            <person name="Lee J.S."/>
            <person name="Choi Y.I."/>
            <person name="Han M.S."/>
            <person name="Yi Y.S."/>
            <person name="Han S.U."/>
        </authorList>
    </citation>
    <scope>NUCLEOTIDE SEQUENCE</scope>
</reference>
<keyword evidence="1" id="KW-0150">Chloroplast</keyword>
<dbReference type="RefSeq" id="YP_001152185.1">
    <property type="nucleotide sequence ID" value="NC_004677.2"/>
</dbReference>